<dbReference type="AlphaFoldDB" id="A0A645D4F7"/>
<comment type="caution">
    <text evidence="2">The sequence shown here is derived from an EMBL/GenBank/DDBJ whole genome shotgun (WGS) entry which is preliminary data.</text>
</comment>
<organism evidence="2">
    <name type="scientific">bioreactor metagenome</name>
    <dbReference type="NCBI Taxonomy" id="1076179"/>
    <lineage>
        <taxon>unclassified sequences</taxon>
        <taxon>metagenomes</taxon>
        <taxon>ecological metagenomes</taxon>
    </lineage>
</organism>
<keyword evidence="1" id="KW-0472">Membrane</keyword>
<proteinExistence type="predicted"/>
<name>A0A645D4F7_9ZZZZ</name>
<gene>
    <name evidence="2" type="ORF">SDC9_131441</name>
</gene>
<protein>
    <submittedName>
        <fullName evidence="2">Uncharacterized protein</fullName>
    </submittedName>
</protein>
<dbReference type="EMBL" id="VSSQ01032938">
    <property type="protein sequence ID" value="MPM84370.1"/>
    <property type="molecule type" value="Genomic_DNA"/>
</dbReference>
<keyword evidence="1" id="KW-0812">Transmembrane</keyword>
<keyword evidence="1" id="KW-1133">Transmembrane helix</keyword>
<evidence type="ECO:0000313" key="2">
    <source>
        <dbReference type="EMBL" id="MPM84370.1"/>
    </source>
</evidence>
<sequence>MCARNDDARSARRLPNIQKIKLHPAAGNVLLSENTLLLRHDRLRLVVETDQYLIALSLEYRTGDDISDLVRELLVDHLALGVLKLLYDDLAGGLRRDAPKILWQHLGADNVADFQLLVPPALRLLQSHLRVWISRVLHDLVDLVERELPVFYIDIDLGMLIAALELFIGGDHRGLKARDYRLFREPLFLLYLPENSFEIFSKLHFFPSTPFVVTIYFFFFGIFLNVFFCPVCGT</sequence>
<accession>A0A645D4F7</accession>
<evidence type="ECO:0000256" key="1">
    <source>
        <dbReference type="SAM" id="Phobius"/>
    </source>
</evidence>
<feature type="transmembrane region" description="Helical" evidence="1">
    <location>
        <begin position="211"/>
        <end position="233"/>
    </location>
</feature>
<reference evidence="2" key="1">
    <citation type="submission" date="2019-08" db="EMBL/GenBank/DDBJ databases">
        <authorList>
            <person name="Kucharzyk K."/>
            <person name="Murdoch R.W."/>
            <person name="Higgins S."/>
            <person name="Loffler F."/>
        </authorList>
    </citation>
    <scope>NUCLEOTIDE SEQUENCE</scope>
</reference>